<protein>
    <submittedName>
        <fullName evidence="1">Uncharacterized protein</fullName>
    </submittedName>
</protein>
<evidence type="ECO:0000313" key="2">
    <source>
        <dbReference type="Proteomes" id="UP001224418"/>
    </source>
</evidence>
<name>A0ABU0JT40_HATLI</name>
<dbReference type="Proteomes" id="UP001224418">
    <property type="component" value="Unassembled WGS sequence"/>
</dbReference>
<sequence>MIEIYTDSNSWNFKRFVNIILGDVIEDFIEIGGNLDYEEIYATVFPWHMRDEKDKCIEVLNTLSYYWKDDMIHKLSPLYERVLYEIIDFIIDSTNDGFDLTYTVKTHKKQYKELYNSLGEEERLLINKIKSPGIFIDLCFEDFDFKEASVNNILKLLHDDVNNYTDLTRNFLHMGIEEIDEYMPLMPPDKKEEYEKLKSRLSEKHSILPLHNNEELVVKEIYNAIKMIENNPRKLKKMSETQLSDDIRNIIQASLRRENIVVAREMPSGFAKKSIGELDFCIYTYIDNVYNVLGIGENKKWATFKEQLEQLLGYMKCDTKLGFIILFNKKVNLDTLIKKRNKILREFFVEKDNKKYFEVIGNIMELKEMKNVALTLHKNPEDNTDFKIYHFIVNAKLDEREEAAKQARK</sequence>
<dbReference type="EMBL" id="JAUSWN010000016">
    <property type="protein sequence ID" value="MDQ0480259.1"/>
    <property type="molecule type" value="Genomic_DNA"/>
</dbReference>
<evidence type="ECO:0000313" key="1">
    <source>
        <dbReference type="EMBL" id="MDQ0480259.1"/>
    </source>
</evidence>
<organism evidence="1 2">
    <name type="scientific">Hathewaya limosa</name>
    <name type="common">Clostridium limosum</name>
    <dbReference type="NCBI Taxonomy" id="1536"/>
    <lineage>
        <taxon>Bacteria</taxon>
        <taxon>Bacillati</taxon>
        <taxon>Bacillota</taxon>
        <taxon>Clostridia</taxon>
        <taxon>Eubacteriales</taxon>
        <taxon>Clostridiaceae</taxon>
        <taxon>Hathewaya</taxon>
    </lineage>
</organism>
<comment type="caution">
    <text evidence="1">The sequence shown here is derived from an EMBL/GenBank/DDBJ whole genome shotgun (WGS) entry which is preliminary data.</text>
</comment>
<dbReference type="RefSeq" id="WP_307356133.1">
    <property type="nucleotide sequence ID" value="NZ_BAAACJ010000055.1"/>
</dbReference>
<proteinExistence type="predicted"/>
<gene>
    <name evidence="1" type="ORF">QOZ93_002007</name>
</gene>
<reference evidence="1 2" key="1">
    <citation type="submission" date="2023-07" db="EMBL/GenBank/DDBJ databases">
        <title>Genomic Encyclopedia of Type Strains, Phase IV (KMG-IV): sequencing the most valuable type-strain genomes for metagenomic binning, comparative biology and taxonomic classification.</title>
        <authorList>
            <person name="Goeker M."/>
        </authorList>
    </citation>
    <scope>NUCLEOTIDE SEQUENCE [LARGE SCALE GENOMIC DNA]</scope>
    <source>
        <strain evidence="1 2">DSM 1400</strain>
    </source>
</reference>
<accession>A0ABU0JT40</accession>
<keyword evidence="2" id="KW-1185">Reference proteome</keyword>